<dbReference type="EMBL" id="JBHLWI010000027">
    <property type="protein sequence ID" value="MFC0262938.1"/>
    <property type="molecule type" value="Genomic_DNA"/>
</dbReference>
<evidence type="ECO:0000256" key="5">
    <source>
        <dbReference type="ARBA" id="ARBA00022023"/>
    </source>
</evidence>
<evidence type="ECO:0000256" key="4">
    <source>
        <dbReference type="ARBA" id="ARBA00012045"/>
    </source>
</evidence>
<dbReference type="PANTHER" id="PTHR42944:SF1">
    <property type="entry name" value="ADENINE DNA GLYCOSYLASE"/>
    <property type="match status" value="1"/>
</dbReference>
<evidence type="ECO:0000256" key="8">
    <source>
        <dbReference type="ARBA" id="ARBA00022763"/>
    </source>
</evidence>
<dbReference type="Proteomes" id="UP001589797">
    <property type="component" value="Unassembled WGS sequence"/>
</dbReference>
<dbReference type="CDD" id="cd03431">
    <property type="entry name" value="NUDIX_DNA_Glycosylase_C-MutY"/>
    <property type="match status" value="1"/>
</dbReference>
<keyword evidence="6" id="KW-0004">4Fe-4S</keyword>
<evidence type="ECO:0000313" key="16">
    <source>
        <dbReference type="EMBL" id="MFC0262938.1"/>
    </source>
</evidence>
<dbReference type="SMART" id="SM00478">
    <property type="entry name" value="ENDO3c"/>
    <property type="match status" value="1"/>
</dbReference>
<dbReference type="InterPro" id="IPR005760">
    <property type="entry name" value="A/G_AdeGlyc_MutY"/>
</dbReference>
<evidence type="ECO:0000256" key="14">
    <source>
        <dbReference type="RuleBase" id="RU365096"/>
    </source>
</evidence>
<comment type="function">
    <text evidence="2">Adenine glycosylase active on G-A mispairs. MutY also corrects error-prone DNA synthesis past GO lesions which are due to the oxidatively damaged form of guanine: 7,8-dihydro-8-oxoguanine (8-oxo-dGTP).</text>
</comment>
<name>A0ABV6FST6_9BACT</name>
<keyword evidence="11" id="KW-0411">Iron-sulfur</keyword>
<organism evidence="16 17">
    <name type="scientific">Fontibacter flavus</name>
    <dbReference type="NCBI Taxonomy" id="654838"/>
    <lineage>
        <taxon>Bacteria</taxon>
        <taxon>Pseudomonadati</taxon>
        <taxon>Bacteroidota</taxon>
        <taxon>Cytophagia</taxon>
        <taxon>Cytophagales</taxon>
        <taxon>Cyclobacteriaceae</taxon>
        <taxon>Fontibacter</taxon>
    </lineage>
</organism>
<evidence type="ECO:0000256" key="2">
    <source>
        <dbReference type="ARBA" id="ARBA00002933"/>
    </source>
</evidence>
<evidence type="ECO:0000256" key="6">
    <source>
        <dbReference type="ARBA" id="ARBA00022485"/>
    </source>
</evidence>
<feature type="domain" description="HhH-GPD" evidence="15">
    <location>
        <begin position="38"/>
        <end position="189"/>
    </location>
</feature>
<dbReference type="Pfam" id="PF14815">
    <property type="entry name" value="NUDIX_4"/>
    <property type="match status" value="1"/>
</dbReference>
<comment type="cofactor">
    <cofactor evidence="14">
        <name>[4Fe-4S] cluster</name>
        <dbReference type="ChEBI" id="CHEBI:49883"/>
    </cofactor>
    <text evidence="14">Binds 1 [4Fe-4S] cluster.</text>
</comment>
<dbReference type="SUPFAM" id="SSF48150">
    <property type="entry name" value="DNA-glycosylase"/>
    <property type="match status" value="1"/>
</dbReference>
<dbReference type="InterPro" id="IPR044298">
    <property type="entry name" value="MIG/MutY"/>
</dbReference>
<dbReference type="InterPro" id="IPR015797">
    <property type="entry name" value="NUDIX_hydrolase-like_dom_sf"/>
</dbReference>
<evidence type="ECO:0000313" key="17">
    <source>
        <dbReference type="Proteomes" id="UP001589797"/>
    </source>
</evidence>
<comment type="catalytic activity">
    <reaction evidence="1 14">
        <text>Hydrolyzes free adenine bases from 7,8-dihydro-8-oxoguanine:adenine mismatched double-stranded DNA, leaving an apurinic site.</text>
        <dbReference type="EC" id="3.2.2.31"/>
    </reaction>
</comment>
<dbReference type="InterPro" id="IPR000445">
    <property type="entry name" value="HhH_motif"/>
</dbReference>
<keyword evidence="7" id="KW-0479">Metal-binding</keyword>
<proteinExistence type="inferred from homology"/>
<dbReference type="RefSeq" id="WP_382387395.1">
    <property type="nucleotide sequence ID" value="NZ_JBHLWI010000027.1"/>
</dbReference>
<keyword evidence="9 16" id="KW-0378">Hydrolase</keyword>
<accession>A0ABV6FST6</accession>
<reference evidence="16 17" key="1">
    <citation type="submission" date="2024-09" db="EMBL/GenBank/DDBJ databases">
        <authorList>
            <person name="Sun Q."/>
            <person name="Mori K."/>
        </authorList>
    </citation>
    <scope>NUCLEOTIDE SEQUENCE [LARGE SCALE GENOMIC DNA]</scope>
    <source>
        <strain evidence="16 17">CCM 7650</strain>
    </source>
</reference>
<dbReference type="Pfam" id="PF00633">
    <property type="entry name" value="HHH"/>
    <property type="match status" value="1"/>
</dbReference>
<dbReference type="InterPro" id="IPR029119">
    <property type="entry name" value="MutY_C"/>
</dbReference>
<dbReference type="NCBIfam" id="TIGR01084">
    <property type="entry name" value="mutY"/>
    <property type="match status" value="1"/>
</dbReference>
<evidence type="ECO:0000256" key="1">
    <source>
        <dbReference type="ARBA" id="ARBA00000843"/>
    </source>
</evidence>
<comment type="similarity">
    <text evidence="3 14">Belongs to the Nth/MutY family.</text>
</comment>
<evidence type="ECO:0000259" key="15">
    <source>
        <dbReference type="SMART" id="SM00478"/>
    </source>
</evidence>
<evidence type="ECO:0000256" key="9">
    <source>
        <dbReference type="ARBA" id="ARBA00022801"/>
    </source>
</evidence>
<evidence type="ECO:0000256" key="12">
    <source>
        <dbReference type="ARBA" id="ARBA00023204"/>
    </source>
</evidence>
<evidence type="ECO:0000256" key="7">
    <source>
        <dbReference type="ARBA" id="ARBA00022723"/>
    </source>
</evidence>
<sequence length="357" mass="41301">MNFEAFVHRLLEWYPRHKRDLPWRNTDDPYIIWLSEIILQQTRVAQGLPYFIRYAENYPSVQDLAAAQEEEVMRLWQGLGYYSRARNLHACAKEVVNSHGGKFPDNYKSLLQLKGVGSYTAAAIASFAFGESVAVVDGNVFRVLSRYFGVDTEIASTKGKKEFEALANRMIPKDRPGEFNQAIMEFGALQCVPRNPDCESCPLKSGCFAYRKGVVGELPVKIKKLKIKERYFQYAHIICGEHVVLKQRSAGDIWQHLFDFPLVETSPILDVNRIYPDIFTLLEDFETKVVLNPDQIYKHVLTHQRIFANFVKFVVEEKELNKLEKWANAKGYLLVDQEKLDNLAKPRLILRYLNEEK</sequence>
<keyword evidence="10 14" id="KW-0408">Iron</keyword>
<dbReference type="CDD" id="cd00056">
    <property type="entry name" value="ENDO3c"/>
    <property type="match status" value="1"/>
</dbReference>
<gene>
    <name evidence="16" type="primary">mutY</name>
    <name evidence="16" type="ORF">ACFFIP_09615</name>
</gene>
<dbReference type="InterPro" id="IPR003265">
    <property type="entry name" value="HhH-GPD_domain"/>
</dbReference>
<dbReference type="GO" id="GO:0000701">
    <property type="term" value="F:purine-specific mismatch base pair DNA N-glycosylase activity"/>
    <property type="evidence" value="ECO:0007669"/>
    <property type="project" value="UniProtKB-EC"/>
</dbReference>
<evidence type="ECO:0000256" key="3">
    <source>
        <dbReference type="ARBA" id="ARBA00008343"/>
    </source>
</evidence>
<keyword evidence="17" id="KW-1185">Reference proteome</keyword>
<dbReference type="EC" id="3.2.2.31" evidence="4 14"/>
<dbReference type="InterPro" id="IPR023170">
    <property type="entry name" value="HhH_base_excis_C"/>
</dbReference>
<dbReference type="Gene3D" id="1.10.1670.10">
    <property type="entry name" value="Helix-hairpin-Helix base-excision DNA repair enzymes (C-terminal)"/>
    <property type="match status" value="1"/>
</dbReference>
<keyword evidence="8 14" id="KW-0227">DNA damage</keyword>
<protein>
    <recommendedName>
        <fullName evidence="5 14">Adenine DNA glycosylase</fullName>
        <ecNumber evidence="4 14">3.2.2.31</ecNumber>
    </recommendedName>
</protein>
<evidence type="ECO:0000256" key="13">
    <source>
        <dbReference type="ARBA" id="ARBA00023295"/>
    </source>
</evidence>
<dbReference type="SUPFAM" id="SSF55811">
    <property type="entry name" value="Nudix"/>
    <property type="match status" value="1"/>
</dbReference>
<comment type="caution">
    <text evidence="16">The sequence shown here is derived from an EMBL/GenBank/DDBJ whole genome shotgun (WGS) entry which is preliminary data.</text>
</comment>
<evidence type="ECO:0000256" key="11">
    <source>
        <dbReference type="ARBA" id="ARBA00023014"/>
    </source>
</evidence>
<dbReference type="Gene3D" id="1.10.340.30">
    <property type="entry name" value="Hypothetical protein, domain 2"/>
    <property type="match status" value="1"/>
</dbReference>
<dbReference type="Pfam" id="PF00730">
    <property type="entry name" value="HhH-GPD"/>
    <property type="match status" value="1"/>
</dbReference>
<dbReference type="InterPro" id="IPR011257">
    <property type="entry name" value="DNA_glycosylase"/>
</dbReference>
<evidence type="ECO:0000256" key="10">
    <source>
        <dbReference type="ARBA" id="ARBA00023004"/>
    </source>
</evidence>
<dbReference type="PANTHER" id="PTHR42944">
    <property type="entry name" value="ADENINE DNA GLYCOSYLASE"/>
    <property type="match status" value="1"/>
</dbReference>
<keyword evidence="12" id="KW-0234">DNA repair</keyword>
<keyword evidence="13 14" id="KW-0326">Glycosidase</keyword>